<name>A0A6J6U820_9ZZZZ</name>
<dbReference type="EMBL" id="CAFBQP010000071">
    <property type="protein sequence ID" value="CAB5066153.1"/>
    <property type="molecule type" value="Genomic_DNA"/>
</dbReference>
<proteinExistence type="predicted"/>
<sequence length="226" mass="24364">MVNHVDQPAQPRRPYFAALALSSVLVVAVVGLTVAVRGVVQSRSEAGEGINDPTLSNTDRRMIGARGDVEYLWEVGAAAELGAYLEGQLPGTPTRFLEMNIYTDYAFATSQDPADPSVAVHAEWRRDEFTTARVPLDSSASQLPTFAASDVPWSTLPGLMEEAVKRLNVTDADVRYLQIDAGLYGTDGFTMRFYVSSAQSLGGYVIANAKGVITRVVAETMRLGST</sequence>
<feature type="transmembrane region" description="Helical" evidence="1">
    <location>
        <begin position="15"/>
        <end position="36"/>
    </location>
</feature>
<evidence type="ECO:0000256" key="1">
    <source>
        <dbReference type="SAM" id="Phobius"/>
    </source>
</evidence>
<keyword evidence="1" id="KW-0472">Membrane</keyword>
<organism evidence="2">
    <name type="scientific">freshwater metagenome</name>
    <dbReference type="NCBI Taxonomy" id="449393"/>
    <lineage>
        <taxon>unclassified sequences</taxon>
        <taxon>metagenomes</taxon>
        <taxon>ecological metagenomes</taxon>
    </lineage>
</organism>
<protein>
    <submittedName>
        <fullName evidence="2">Unannotated protein</fullName>
    </submittedName>
</protein>
<gene>
    <name evidence="2" type="ORF">UFOPK2806_01232</name>
    <name evidence="3" type="ORF">UFOPK4306_01748</name>
</gene>
<keyword evidence="1" id="KW-0812">Transmembrane</keyword>
<evidence type="ECO:0000313" key="2">
    <source>
        <dbReference type="EMBL" id="CAB4754723.1"/>
    </source>
</evidence>
<keyword evidence="1" id="KW-1133">Transmembrane helix</keyword>
<evidence type="ECO:0000313" key="3">
    <source>
        <dbReference type="EMBL" id="CAB5066153.1"/>
    </source>
</evidence>
<reference evidence="2" key="1">
    <citation type="submission" date="2020-05" db="EMBL/GenBank/DDBJ databases">
        <authorList>
            <person name="Chiriac C."/>
            <person name="Salcher M."/>
            <person name="Ghai R."/>
            <person name="Kavagutti S V."/>
        </authorList>
    </citation>
    <scope>NUCLEOTIDE SEQUENCE</scope>
</reference>
<dbReference type="EMBL" id="CAEZYY010000014">
    <property type="protein sequence ID" value="CAB4754723.1"/>
    <property type="molecule type" value="Genomic_DNA"/>
</dbReference>
<dbReference type="AlphaFoldDB" id="A0A6J6U820"/>
<accession>A0A6J6U820</accession>